<dbReference type="InterPro" id="IPR032466">
    <property type="entry name" value="Metal_Hydrolase"/>
</dbReference>
<keyword evidence="1" id="KW-0456">Lyase</keyword>
<dbReference type="GO" id="GO:0016787">
    <property type="term" value="F:hydrolase activity"/>
    <property type="evidence" value="ECO:0007669"/>
    <property type="project" value="InterPro"/>
</dbReference>
<dbReference type="GO" id="GO:0016831">
    <property type="term" value="F:carboxy-lyase activity"/>
    <property type="evidence" value="ECO:0007669"/>
    <property type="project" value="InterPro"/>
</dbReference>
<dbReference type="RefSeq" id="WP_091279009.1">
    <property type="nucleotide sequence ID" value="NZ_FAOZ01000012.1"/>
</dbReference>
<dbReference type="Pfam" id="PF04909">
    <property type="entry name" value="Amidohydro_2"/>
    <property type="match status" value="1"/>
</dbReference>
<dbReference type="SUPFAM" id="SSF51556">
    <property type="entry name" value="Metallo-dependent hydrolases"/>
    <property type="match status" value="1"/>
</dbReference>
<dbReference type="Gene3D" id="3.20.20.140">
    <property type="entry name" value="Metal-dependent hydrolases"/>
    <property type="match status" value="1"/>
</dbReference>
<organism evidence="3 4">
    <name type="scientific">Parafrankia irregularis</name>
    <dbReference type="NCBI Taxonomy" id="795642"/>
    <lineage>
        <taxon>Bacteria</taxon>
        <taxon>Bacillati</taxon>
        <taxon>Actinomycetota</taxon>
        <taxon>Actinomycetes</taxon>
        <taxon>Frankiales</taxon>
        <taxon>Frankiaceae</taxon>
        <taxon>Parafrankia</taxon>
    </lineage>
</organism>
<evidence type="ECO:0000313" key="3">
    <source>
        <dbReference type="EMBL" id="CUU57348.1"/>
    </source>
</evidence>
<dbReference type="EMBL" id="FAOZ01000012">
    <property type="protein sequence ID" value="CUU57348.1"/>
    <property type="molecule type" value="Genomic_DNA"/>
</dbReference>
<dbReference type="AlphaFoldDB" id="A0A0S4QPW3"/>
<dbReference type="InterPro" id="IPR032465">
    <property type="entry name" value="ACMSD"/>
</dbReference>
<dbReference type="PANTHER" id="PTHR21240">
    <property type="entry name" value="2-AMINO-3-CARBOXYLMUCONATE-6-SEMIALDEHYDE DECARBOXYLASE"/>
    <property type="match status" value="1"/>
</dbReference>
<gene>
    <name evidence="3" type="ORF">Ga0074812_1128</name>
</gene>
<accession>A0A0S4QPW3</accession>
<proteinExistence type="predicted"/>
<feature type="domain" description="Amidohydrolase-related" evidence="2">
    <location>
        <begin position="45"/>
        <end position="304"/>
    </location>
</feature>
<evidence type="ECO:0000259" key="2">
    <source>
        <dbReference type="Pfam" id="PF04909"/>
    </source>
</evidence>
<evidence type="ECO:0000313" key="4">
    <source>
        <dbReference type="Proteomes" id="UP000198802"/>
    </source>
</evidence>
<reference evidence="4" key="1">
    <citation type="submission" date="2015-11" db="EMBL/GenBank/DDBJ databases">
        <authorList>
            <person name="Varghese N."/>
        </authorList>
    </citation>
    <scope>NUCLEOTIDE SEQUENCE [LARGE SCALE GENOMIC DNA]</scope>
    <source>
        <strain evidence="4">DSM 45899</strain>
    </source>
</reference>
<keyword evidence="4" id="KW-1185">Reference proteome</keyword>
<protein>
    <recommendedName>
        <fullName evidence="2">Amidohydrolase-related domain-containing protein</fullName>
    </recommendedName>
</protein>
<dbReference type="PANTHER" id="PTHR21240:SF19">
    <property type="entry name" value="CATALYTIC_ HYDROLASE"/>
    <property type="match status" value="1"/>
</dbReference>
<sequence length="312" mass="34764">MASAHPSPAAPVAHDRPWPLDLGVIDTLVGLPQDPAALYRQIRSVLRDKESREDFVMPASYMFHDVPTTHEAQDADPVALVLGEMDRHGLDVALISLSANTEVAQRALTEHPGRFVASWTCDPNQGMAGLRTLVRMHEEWGVRAVSLFPHGVSPQVAIDAPQMYPIYAKCVELEIPVFVSVGIAGPRVPSMVQRVELIDQVMYDFPELVFVMRHGAEPWTDLAVKLMLKWPNLYYSTSAFSPRYYPANIIDYANTRGADKIIYGGYFPMGLSLDRIMTELAQVPLKAEVWPKFLRENAARVLGLGDTDRKTP</sequence>
<dbReference type="Proteomes" id="UP000198802">
    <property type="component" value="Unassembled WGS sequence"/>
</dbReference>
<name>A0A0S4QPW3_9ACTN</name>
<dbReference type="InterPro" id="IPR006680">
    <property type="entry name" value="Amidohydro-rel"/>
</dbReference>
<evidence type="ECO:0000256" key="1">
    <source>
        <dbReference type="ARBA" id="ARBA00023239"/>
    </source>
</evidence>